<protein>
    <submittedName>
        <fullName evidence="2">Uncharacterized protein</fullName>
    </submittedName>
</protein>
<dbReference type="EMBL" id="BLAE01000007">
    <property type="protein sequence ID" value="GES07757.1"/>
    <property type="molecule type" value="Genomic_DNA"/>
</dbReference>
<accession>A0A5M3WFC2</accession>
<keyword evidence="1" id="KW-0732">Signal</keyword>
<feature type="chain" id="PRO_5024366740" evidence="1">
    <location>
        <begin position="22"/>
        <end position="286"/>
    </location>
</feature>
<name>A0A5M3WFC2_9ACTN</name>
<evidence type="ECO:0000313" key="2">
    <source>
        <dbReference type="EMBL" id="GES07757.1"/>
    </source>
</evidence>
<keyword evidence="3" id="KW-1185">Reference proteome</keyword>
<comment type="caution">
    <text evidence="2">The sequence shown here is derived from an EMBL/GenBank/DDBJ whole genome shotgun (WGS) entry which is preliminary data.</text>
</comment>
<dbReference type="OrthoDB" id="3544312at2"/>
<dbReference type="AlphaFoldDB" id="A0A5M3WFC2"/>
<feature type="signal peptide" evidence="1">
    <location>
        <begin position="1"/>
        <end position="21"/>
    </location>
</feature>
<dbReference type="RefSeq" id="WP_155353434.1">
    <property type="nucleotide sequence ID" value="NZ_BAAAHL010000041.1"/>
</dbReference>
<sequence>MRIGGLLLAFLLLCPSAPAVASGTAMAPLTGIERVTALSAFDSTGVKGVQVSCPAGKQVIGASGLLTMNSAAQGRVIMTEAIPDTALTSVTAFAWEDQTATTGNWSIKAAAVCASALSSLVRVSASSAYDSSRSKSQVASCPPHKWLLGAGRLIEGAEGQVLLDRIEFSANLRSVTVGATEGQNGTSENWRVRAYAICGSVPPGHELVTATSAATSDDKGRSVTCPSGKEAISAGGAVIGGDGQVALGNLVPGLSSPALAVAWAWEDHDGTAAAWSVRGQGMCVSV</sequence>
<reference evidence="2 3" key="1">
    <citation type="submission" date="2019-10" db="EMBL/GenBank/DDBJ databases">
        <title>Whole genome shotgun sequence of Acrocarpospora macrocephala NBRC 16266.</title>
        <authorList>
            <person name="Ichikawa N."/>
            <person name="Kimura A."/>
            <person name="Kitahashi Y."/>
            <person name="Komaki H."/>
            <person name="Oguchi A."/>
        </authorList>
    </citation>
    <scope>NUCLEOTIDE SEQUENCE [LARGE SCALE GENOMIC DNA]</scope>
    <source>
        <strain evidence="2 3">NBRC 16266</strain>
    </source>
</reference>
<proteinExistence type="predicted"/>
<dbReference type="Proteomes" id="UP000331127">
    <property type="component" value="Unassembled WGS sequence"/>
</dbReference>
<evidence type="ECO:0000256" key="1">
    <source>
        <dbReference type="SAM" id="SignalP"/>
    </source>
</evidence>
<organism evidence="2 3">
    <name type="scientific">Acrocarpospora macrocephala</name>
    <dbReference type="NCBI Taxonomy" id="150177"/>
    <lineage>
        <taxon>Bacteria</taxon>
        <taxon>Bacillati</taxon>
        <taxon>Actinomycetota</taxon>
        <taxon>Actinomycetes</taxon>
        <taxon>Streptosporangiales</taxon>
        <taxon>Streptosporangiaceae</taxon>
        <taxon>Acrocarpospora</taxon>
    </lineage>
</organism>
<evidence type="ECO:0000313" key="3">
    <source>
        <dbReference type="Proteomes" id="UP000331127"/>
    </source>
</evidence>
<gene>
    <name evidence="2" type="ORF">Amac_013520</name>
</gene>